<organism evidence="2 3">
    <name type="scientific">Eumeta variegata</name>
    <name type="common">Bagworm moth</name>
    <name type="synonym">Eumeta japonica</name>
    <dbReference type="NCBI Taxonomy" id="151549"/>
    <lineage>
        <taxon>Eukaryota</taxon>
        <taxon>Metazoa</taxon>
        <taxon>Ecdysozoa</taxon>
        <taxon>Arthropoda</taxon>
        <taxon>Hexapoda</taxon>
        <taxon>Insecta</taxon>
        <taxon>Pterygota</taxon>
        <taxon>Neoptera</taxon>
        <taxon>Endopterygota</taxon>
        <taxon>Lepidoptera</taxon>
        <taxon>Glossata</taxon>
        <taxon>Ditrysia</taxon>
        <taxon>Tineoidea</taxon>
        <taxon>Psychidae</taxon>
        <taxon>Oiketicinae</taxon>
        <taxon>Eumeta</taxon>
    </lineage>
</organism>
<name>A0A4C1Y065_EUMVA</name>
<comment type="caution">
    <text evidence="2">The sequence shown here is derived from an EMBL/GenBank/DDBJ whole genome shotgun (WGS) entry which is preliminary data.</text>
</comment>
<evidence type="ECO:0000256" key="1">
    <source>
        <dbReference type="SAM" id="MobiDB-lite"/>
    </source>
</evidence>
<gene>
    <name evidence="2" type="ORF">EVAR_25355_1</name>
</gene>
<protein>
    <submittedName>
        <fullName evidence="2">Uncharacterized protein</fullName>
    </submittedName>
</protein>
<evidence type="ECO:0000313" key="3">
    <source>
        <dbReference type="Proteomes" id="UP000299102"/>
    </source>
</evidence>
<dbReference type="AlphaFoldDB" id="A0A4C1Y065"/>
<dbReference type="Proteomes" id="UP000299102">
    <property type="component" value="Unassembled WGS sequence"/>
</dbReference>
<sequence length="115" mass="13008">MCGLSLIGEYRNSDVRERCGLEEDVHLRDPHGPYYHSLSIAGPLVGRVTSSRRRMSSDVNIAFRRRRPSDTGSMGSRNMRRKMSVRQAATSDGPRPAIYFVDVDGAVSRYFTRDL</sequence>
<dbReference type="EMBL" id="BGZK01000997">
    <property type="protein sequence ID" value="GBP67959.1"/>
    <property type="molecule type" value="Genomic_DNA"/>
</dbReference>
<accession>A0A4C1Y065</accession>
<feature type="region of interest" description="Disordered" evidence="1">
    <location>
        <begin position="67"/>
        <end position="90"/>
    </location>
</feature>
<proteinExistence type="predicted"/>
<evidence type="ECO:0000313" key="2">
    <source>
        <dbReference type="EMBL" id="GBP67959.1"/>
    </source>
</evidence>
<keyword evidence="3" id="KW-1185">Reference proteome</keyword>
<reference evidence="2 3" key="1">
    <citation type="journal article" date="2019" name="Commun. Biol.">
        <title>The bagworm genome reveals a unique fibroin gene that provides high tensile strength.</title>
        <authorList>
            <person name="Kono N."/>
            <person name="Nakamura H."/>
            <person name="Ohtoshi R."/>
            <person name="Tomita M."/>
            <person name="Numata K."/>
            <person name="Arakawa K."/>
        </authorList>
    </citation>
    <scope>NUCLEOTIDE SEQUENCE [LARGE SCALE GENOMIC DNA]</scope>
</reference>